<dbReference type="OrthoDB" id="10261055at2759"/>
<dbReference type="GO" id="GO:0006013">
    <property type="term" value="P:mannose metabolic process"/>
    <property type="evidence" value="ECO:0007669"/>
    <property type="project" value="InterPro"/>
</dbReference>
<comment type="caution">
    <text evidence="2">The sequence shown here is derived from an EMBL/GenBank/DDBJ whole genome shotgun (WGS) entry which is preliminary data.</text>
</comment>
<keyword evidence="3" id="KW-1185">Reference proteome</keyword>
<dbReference type="PANTHER" id="PTHR11607">
    <property type="entry name" value="ALPHA-MANNOSIDASE"/>
    <property type="match status" value="1"/>
</dbReference>
<sequence length="235" mass="27946">MGFLFISKSFKSKKHEKSSLKKYLPLIQSSADMNSLEIFLNFTFNVKWMKAKKFWNEKFDERVKSIKNDQNLPPLKVFVLPHSHNDPGWIMTYKEYYDKFTRDILDNIVRKLSEYKEMTFVWTEISFLDLWWQSATIEQKESFKKLVNDGRLEIMTGGYVMTDEANVHLYAMLDQLIEGHQWVKTYLNITPKIGWSIDPFGQGSTVPHLLAKNGFEGAIIQRIHYNWKEYFARYQ</sequence>
<dbReference type="GO" id="GO:0006491">
    <property type="term" value="P:N-glycan processing"/>
    <property type="evidence" value="ECO:0007669"/>
    <property type="project" value="TreeGrafter"/>
</dbReference>
<evidence type="ECO:0000313" key="3">
    <source>
        <dbReference type="Proteomes" id="UP001107558"/>
    </source>
</evidence>
<dbReference type="InterPro" id="IPR027291">
    <property type="entry name" value="Glyco_hydro_38_N_sf"/>
</dbReference>
<feature type="domain" description="Glycoside hydrolase family 38 N-terminal" evidence="1">
    <location>
        <begin position="76"/>
        <end position="231"/>
    </location>
</feature>
<name>A0A9J6CL39_POLVA</name>
<gene>
    <name evidence="2" type="ORF">PVAND_012027</name>
</gene>
<dbReference type="GO" id="GO:0004559">
    <property type="term" value="F:alpha-mannosidase activity"/>
    <property type="evidence" value="ECO:0007669"/>
    <property type="project" value="InterPro"/>
</dbReference>
<dbReference type="SUPFAM" id="SSF88713">
    <property type="entry name" value="Glycoside hydrolase/deacetylase"/>
    <property type="match status" value="1"/>
</dbReference>
<evidence type="ECO:0000259" key="1">
    <source>
        <dbReference type="Pfam" id="PF01074"/>
    </source>
</evidence>
<dbReference type="InterPro" id="IPR050843">
    <property type="entry name" value="Glycosyl_Hydrlase_38"/>
</dbReference>
<proteinExistence type="predicted"/>
<dbReference type="PANTHER" id="PTHR11607:SF70">
    <property type="entry name" value="ALPHA-MANNOSIDASE"/>
    <property type="match status" value="1"/>
</dbReference>
<accession>A0A9J6CL39</accession>
<dbReference type="InterPro" id="IPR011330">
    <property type="entry name" value="Glyco_hydro/deAcase_b/a-brl"/>
</dbReference>
<dbReference type="Proteomes" id="UP001107558">
    <property type="component" value="Chromosome 1"/>
</dbReference>
<dbReference type="Pfam" id="PF01074">
    <property type="entry name" value="Glyco_hydro_38N"/>
    <property type="match status" value="1"/>
</dbReference>
<organism evidence="2 3">
    <name type="scientific">Polypedilum vanderplanki</name>
    <name type="common">Sleeping chironomid midge</name>
    <dbReference type="NCBI Taxonomy" id="319348"/>
    <lineage>
        <taxon>Eukaryota</taxon>
        <taxon>Metazoa</taxon>
        <taxon>Ecdysozoa</taxon>
        <taxon>Arthropoda</taxon>
        <taxon>Hexapoda</taxon>
        <taxon>Insecta</taxon>
        <taxon>Pterygota</taxon>
        <taxon>Neoptera</taxon>
        <taxon>Endopterygota</taxon>
        <taxon>Diptera</taxon>
        <taxon>Nematocera</taxon>
        <taxon>Chironomoidea</taxon>
        <taxon>Chironomidae</taxon>
        <taxon>Chironominae</taxon>
        <taxon>Polypedilum</taxon>
        <taxon>Polypedilum</taxon>
    </lineage>
</organism>
<dbReference type="GO" id="GO:0000139">
    <property type="term" value="C:Golgi membrane"/>
    <property type="evidence" value="ECO:0007669"/>
    <property type="project" value="TreeGrafter"/>
</dbReference>
<dbReference type="AlphaFoldDB" id="A0A9J6CL39"/>
<dbReference type="Gene3D" id="3.20.110.10">
    <property type="entry name" value="Glycoside hydrolase 38, N terminal domain"/>
    <property type="match status" value="1"/>
</dbReference>
<protein>
    <recommendedName>
        <fullName evidence="1">Glycoside hydrolase family 38 N-terminal domain-containing protein</fullName>
    </recommendedName>
</protein>
<evidence type="ECO:0000313" key="2">
    <source>
        <dbReference type="EMBL" id="KAG5682692.1"/>
    </source>
</evidence>
<reference evidence="2" key="1">
    <citation type="submission" date="2021-03" db="EMBL/GenBank/DDBJ databases">
        <title>Chromosome level genome of the anhydrobiotic midge Polypedilum vanderplanki.</title>
        <authorList>
            <person name="Yoshida Y."/>
            <person name="Kikawada T."/>
            <person name="Gusev O."/>
        </authorList>
    </citation>
    <scope>NUCLEOTIDE SEQUENCE</scope>
    <source>
        <strain evidence="2">NIAS01</strain>
        <tissue evidence="2">Whole body or cell culture</tissue>
    </source>
</reference>
<dbReference type="EMBL" id="JADBJN010000001">
    <property type="protein sequence ID" value="KAG5682692.1"/>
    <property type="molecule type" value="Genomic_DNA"/>
</dbReference>
<dbReference type="InterPro" id="IPR000602">
    <property type="entry name" value="Glyco_hydro_38_N"/>
</dbReference>